<sequence>MQIFRFLHRRTKSEGDVSTLQFQQCVTGLIAPVFVPLQVSLPSFDPTRELYDVPTNPVQGPMAPSSMDKLDARIIELEAQVAHLQTERSTLEQDLVDYRADLLHTRTELYSEMLRSARHQQQAMDDFRTIQKLEARHQRFCTLLVDIGVPRSTVDEICEVLQSGNGSPDNILVNAIKHATNDDNTLLARLKPIVTAERTPEHYQSALNLTLSIRKELKSQKKRSKFWKKLAQEDDRHASIITPSPSDISSIRQDLSPERQSALESLVARRRAARHSENAENDVFGGRRRESVLDTLASSLASRPRRSIQDDLRLSSSFSSSSASSASTTYFSYISGLSRIPRGATIETPTMPSHIPPTLSTSLRRSSRGSSQSIVLGNISLNVSRSSSINHTLPEEAEQHTNPDTGPVPTVTHSQDLLQNVRRASQENGHRRMPSTSSRRSGPTHSARSSFRLSAVSPVRACRPTGALTAPDLDISGHTAVDTPSFHTPDVMMRLSDPATNTNPDLDTPASSEVTRSADTPFNDTRALPKYYGVDTPFSPSDLEPQVASTPLDGSVPCKPLDGNAYSRDTRFLEHLDCSMSMTMSTSTSVSTSESSANAQDGHEGEHEDDHVHADTGIPLGESNDSLFTTSASASASSSLTANETPAPTTPPTPSPSPVPSPSLSTPPSGKASIKRSMLPVLAKHLRGLSLSGTSPDRGRLIDKLRGLRSLSRSRSGSGSGSGSGSPFESVWRGSPARSDSSRSSHLTPSPSPVKGSGIPMLQRRMTIRARSTSVRKV</sequence>
<dbReference type="EMBL" id="WHUW01000010">
    <property type="protein sequence ID" value="KAF8441639.1"/>
    <property type="molecule type" value="Genomic_DNA"/>
</dbReference>
<feature type="compositionally biased region" description="Low complexity" evidence="2">
    <location>
        <begin position="358"/>
        <end position="371"/>
    </location>
</feature>
<proteinExistence type="predicted"/>
<feature type="region of interest" description="Disordered" evidence="2">
    <location>
        <begin position="585"/>
        <end position="673"/>
    </location>
</feature>
<evidence type="ECO:0000313" key="3">
    <source>
        <dbReference type="EMBL" id="KAF8441639.1"/>
    </source>
</evidence>
<feature type="coiled-coil region" evidence="1">
    <location>
        <begin position="67"/>
        <end position="101"/>
    </location>
</feature>
<evidence type="ECO:0000256" key="2">
    <source>
        <dbReference type="SAM" id="MobiDB-lite"/>
    </source>
</evidence>
<feature type="compositionally biased region" description="Pro residues" evidence="2">
    <location>
        <begin position="648"/>
        <end position="661"/>
    </location>
</feature>
<feature type="compositionally biased region" description="Basic and acidic residues" evidence="2">
    <location>
        <begin position="601"/>
        <end position="614"/>
    </location>
</feature>
<feature type="region of interest" description="Disordered" evidence="2">
    <location>
        <begin position="689"/>
        <end position="778"/>
    </location>
</feature>
<feature type="compositionally biased region" description="Low complexity" evidence="2">
    <location>
        <begin position="733"/>
        <end position="749"/>
    </location>
</feature>
<keyword evidence="4" id="KW-1185">Reference proteome</keyword>
<keyword evidence="1" id="KW-0175">Coiled coil</keyword>
<dbReference type="Proteomes" id="UP001194468">
    <property type="component" value="Unassembled WGS sequence"/>
</dbReference>
<feature type="region of interest" description="Disordered" evidence="2">
    <location>
        <begin position="344"/>
        <end position="371"/>
    </location>
</feature>
<feature type="compositionally biased region" description="Basic and acidic residues" evidence="2">
    <location>
        <begin position="697"/>
        <end position="706"/>
    </location>
</feature>
<feature type="compositionally biased region" description="Low complexity" evidence="2">
    <location>
        <begin position="585"/>
        <end position="596"/>
    </location>
</feature>
<evidence type="ECO:0000256" key="1">
    <source>
        <dbReference type="SAM" id="Coils"/>
    </source>
</evidence>
<dbReference type="AlphaFoldDB" id="A0AAD4BW24"/>
<feature type="region of interest" description="Disordered" evidence="2">
    <location>
        <begin position="424"/>
        <end position="455"/>
    </location>
</feature>
<reference evidence="3" key="2">
    <citation type="journal article" date="2020" name="Nat. Commun.">
        <title>Large-scale genome sequencing of mycorrhizal fungi provides insights into the early evolution of symbiotic traits.</title>
        <authorList>
            <person name="Miyauchi S."/>
            <person name="Kiss E."/>
            <person name="Kuo A."/>
            <person name="Drula E."/>
            <person name="Kohler A."/>
            <person name="Sanchez-Garcia M."/>
            <person name="Morin E."/>
            <person name="Andreopoulos B."/>
            <person name="Barry K.W."/>
            <person name="Bonito G."/>
            <person name="Buee M."/>
            <person name="Carver A."/>
            <person name="Chen C."/>
            <person name="Cichocki N."/>
            <person name="Clum A."/>
            <person name="Culley D."/>
            <person name="Crous P.W."/>
            <person name="Fauchery L."/>
            <person name="Girlanda M."/>
            <person name="Hayes R.D."/>
            <person name="Keri Z."/>
            <person name="LaButti K."/>
            <person name="Lipzen A."/>
            <person name="Lombard V."/>
            <person name="Magnuson J."/>
            <person name="Maillard F."/>
            <person name="Murat C."/>
            <person name="Nolan M."/>
            <person name="Ohm R.A."/>
            <person name="Pangilinan J."/>
            <person name="Pereira M.F."/>
            <person name="Perotto S."/>
            <person name="Peter M."/>
            <person name="Pfister S."/>
            <person name="Riley R."/>
            <person name="Sitrit Y."/>
            <person name="Stielow J.B."/>
            <person name="Szollosi G."/>
            <person name="Zifcakova L."/>
            <person name="Stursova M."/>
            <person name="Spatafora J.W."/>
            <person name="Tedersoo L."/>
            <person name="Vaario L.M."/>
            <person name="Yamada A."/>
            <person name="Yan M."/>
            <person name="Wang P."/>
            <person name="Xu J."/>
            <person name="Bruns T."/>
            <person name="Baldrian P."/>
            <person name="Vilgalys R."/>
            <person name="Dunand C."/>
            <person name="Henrissat B."/>
            <person name="Grigoriev I.V."/>
            <person name="Hibbett D."/>
            <person name="Nagy L.G."/>
            <person name="Martin F.M."/>
        </authorList>
    </citation>
    <scope>NUCLEOTIDE SEQUENCE</scope>
    <source>
        <strain evidence="3">BED1</strain>
    </source>
</reference>
<gene>
    <name evidence="3" type="ORF">L210DRAFT_3644896</name>
</gene>
<protein>
    <submittedName>
        <fullName evidence="3">Uncharacterized protein</fullName>
    </submittedName>
</protein>
<feature type="compositionally biased region" description="Low complexity" evidence="2">
    <location>
        <begin position="708"/>
        <end position="717"/>
    </location>
</feature>
<feature type="region of interest" description="Disordered" evidence="2">
    <location>
        <begin position="500"/>
        <end position="526"/>
    </location>
</feature>
<feature type="compositionally biased region" description="Polar residues" evidence="2">
    <location>
        <begin position="500"/>
        <end position="523"/>
    </location>
</feature>
<organism evidence="3 4">
    <name type="scientific">Boletus edulis BED1</name>
    <dbReference type="NCBI Taxonomy" id="1328754"/>
    <lineage>
        <taxon>Eukaryota</taxon>
        <taxon>Fungi</taxon>
        <taxon>Dikarya</taxon>
        <taxon>Basidiomycota</taxon>
        <taxon>Agaricomycotina</taxon>
        <taxon>Agaricomycetes</taxon>
        <taxon>Agaricomycetidae</taxon>
        <taxon>Boletales</taxon>
        <taxon>Boletineae</taxon>
        <taxon>Boletaceae</taxon>
        <taxon>Boletoideae</taxon>
        <taxon>Boletus</taxon>
    </lineage>
</organism>
<evidence type="ECO:0000313" key="4">
    <source>
        <dbReference type="Proteomes" id="UP001194468"/>
    </source>
</evidence>
<accession>A0AAD4BW24</accession>
<name>A0AAD4BW24_BOLED</name>
<reference evidence="3" key="1">
    <citation type="submission" date="2019-10" db="EMBL/GenBank/DDBJ databases">
        <authorList>
            <consortium name="DOE Joint Genome Institute"/>
            <person name="Kuo A."/>
            <person name="Miyauchi S."/>
            <person name="Kiss E."/>
            <person name="Drula E."/>
            <person name="Kohler A."/>
            <person name="Sanchez-Garcia M."/>
            <person name="Andreopoulos B."/>
            <person name="Barry K.W."/>
            <person name="Bonito G."/>
            <person name="Buee M."/>
            <person name="Carver A."/>
            <person name="Chen C."/>
            <person name="Cichocki N."/>
            <person name="Clum A."/>
            <person name="Culley D."/>
            <person name="Crous P.W."/>
            <person name="Fauchery L."/>
            <person name="Girlanda M."/>
            <person name="Hayes R."/>
            <person name="Keri Z."/>
            <person name="LaButti K."/>
            <person name="Lipzen A."/>
            <person name="Lombard V."/>
            <person name="Magnuson J."/>
            <person name="Maillard F."/>
            <person name="Morin E."/>
            <person name="Murat C."/>
            <person name="Nolan M."/>
            <person name="Ohm R."/>
            <person name="Pangilinan J."/>
            <person name="Pereira M."/>
            <person name="Perotto S."/>
            <person name="Peter M."/>
            <person name="Riley R."/>
            <person name="Sitrit Y."/>
            <person name="Stielow B."/>
            <person name="Szollosi G."/>
            <person name="Zifcakova L."/>
            <person name="Stursova M."/>
            <person name="Spatafora J.W."/>
            <person name="Tedersoo L."/>
            <person name="Vaario L.-M."/>
            <person name="Yamada A."/>
            <person name="Yan M."/>
            <person name="Wang P."/>
            <person name="Xu J."/>
            <person name="Bruns T."/>
            <person name="Baldrian P."/>
            <person name="Vilgalys R."/>
            <person name="Henrissat B."/>
            <person name="Grigoriev I.V."/>
            <person name="Hibbett D."/>
            <person name="Nagy L.G."/>
            <person name="Martin F.M."/>
        </authorList>
    </citation>
    <scope>NUCLEOTIDE SEQUENCE</scope>
    <source>
        <strain evidence="3">BED1</strain>
    </source>
</reference>
<feature type="compositionally biased region" description="Low complexity" evidence="2">
    <location>
        <begin position="626"/>
        <end position="647"/>
    </location>
</feature>
<feature type="compositionally biased region" description="Polar residues" evidence="2">
    <location>
        <begin position="434"/>
        <end position="452"/>
    </location>
</feature>
<comment type="caution">
    <text evidence="3">The sequence shown here is derived from an EMBL/GenBank/DDBJ whole genome shotgun (WGS) entry which is preliminary data.</text>
</comment>